<name>A0A387FWA0_9HYPH</name>
<keyword evidence="4 5" id="KW-0732">Signal</keyword>
<dbReference type="GO" id="GO:0030288">
    <property type="term" value="C:outer membrane-bounded periplasmic space"/>
    <property type="evidence" value="ECO:0007669"/>
    <property type="project" value="UniProtKB-ARBA"/>
</dbReference>
<reference evidence="7 8" key="1">
    <citation type="submission" date="2018-10" db="EMBL/GenBank/DDBJ databases">
        <title>Rhizobium etli, R. leguminosarum and a new Rhizobium genospecies from Phaseolus dumosus.</title>
        <authorList>
            <person name="Ramirez-Puebla S.T."/>
            <person name="Rogel-Hernandez M.A."/>
            <person name="Guerrero G."/>
            <person name="Ormeno-Orrillo E."/>
            <person name="Martinez-Romero J.C."/>
            <person name="Negrete-Yankelevich S."/>
            <person name="Martinez-Romero E."/>
        </authorList>
    </citation>
    <scope>NUCLEOTIDE SEQUENCE [LARGE SCALE GENOMIC DNA]</scope>
    <source>
        <strain evidence="7 8">CCGE525</strain>
        <plasmid evidence="8">prccge525c</plasmid>
    </source>
</reference>
<keyword evidence="7" id="KW-0614">Plasmid</keyword>
<dbReference type="InterPro" id="IPR030678">
    <property type="entry name" value="Peptide/Ni-bd"/>
</dbReference>
<dbReference type="GO" id="GO:0015833">
    <property type="term" value="P:peptide transport"/>
    <property type="evidence" value="ECO:0007669"/>
    <property type="project" value="TreeGrafter"/>
</dbReference>
<dbReference type="PIRSF" id="PIRSF002741">
    <property type="entry name" value="MppA"/>
    <property type="match status" value="1"/>
</dbReference>
<dbReference type="GO" id="GO:1904680">
    <property type="term" value="F:peptide transmembrane transporter activity"/>
    <property type="evidence" value="ECO:0007669"/>
    <property type="project" value="TreeGrafter"/>
</dbReference>
<dbReference type="PANTHER" id="PTHR30290">
    <property type="entry name" value="PERIPLASMIC BINDING COMPONENT OF ABC TRANSPORTER"/>
    <property type="match status" value="1"/>
</dbReference>
<evidence type="ECO:0000256" key="1">
    <source>
        <dbReference type="ARBA" id="ARBA00004418"/>
    </source>
</evidence>
<dbReference type="InterPro" id="IPR000914">
    <property type="entry name" value="SBP_5_dom"/>
</dbReference>
<comment type="subcellular location">
    <subcellularLocation>
        <location evidence="1">Periplasm</location>
    </subcellularLocation>
</comment>
<feature type="signal peptide" evidence="5">
    <location>
        <begin position="1"/>
        <end position="22"/>
    </location>
</feature>
<evidence type="ECO:0000256" key="3">
    <source>
        <dbReference type="ARBA" id="ARBA00022448"/>
    </source>
</evidence>
<evidence type="ECO:0000256" key="4">
    <source>
        <dbReference type="ARBA" id="ARBA00022729"/>
    </source>
</evidence>
<dbReference type="Gene3D" id="3.10.105.10">
    <property type="entry name" value="Dipeptide-binding Protein, Domain 3"/>
    <property type="match status" value="1"/>
</dbReference>
<keyword evidence="3" id="KW-0813">Transport</keyword>
<proteinExistence type="inferred from homology"/>
<dbReference type="Gene3D" id="3.90.76.10">
    <property type="entry name" value="Dipeptide-binding Protein, Domain 1"/>
    <property type="match status" value="1"/>
</dbReference>
<evidence type="ECO:0000313" key="8">
    <source>
        <dbReference type="Proteomes" id="UP000282195"/>
    </source>
</evidence>
<dbReference type="OrthoDB" id="9803988at2"/>
<dbReference type="SUPFAM" id="SSF53850">
    <property type="entry name" value="Periplasmic binding protein-like II"/>
    <property type="match status" value="1"/>
</dbReference>
<keyword evidence="8" id="KW-1185">Reference proteome</keyword>
<evidence type="ECO:0000259" key="6">
    <source>
        <dbReference type="Pfam" id="PF00496"/>
    </source>
</evidence>
<evidence type="ECO:0000313" key="7">
    <source>
        <dbReference type="EMBL" id="AYG62808.1"/>
    </source>
</evidence>
<protein>
    <submittedName>
        <fullName evidence="7">Peptide ABC transporter</fullName>
    </submittedName>
</protein>
<dbReference type="Proteomes" id="UP000282195">
    <property type="component" value="Plasmid pRCCGE525c"/>
</dbReference>
<dbReference type="EMBL" id="CP032695">
    <property type="protein sequence ID" value="AYG62808.1"/>
    <property type="molecule type" value="Genomic_DNA"/>
</dbReference>
<dbReference type="PANTHER" id="PTHR30290:SF9">
    <property type="entry name" value="OLIGOPEPTIDE-BINDING PROTEIN APPA"/>
    <property type="match status" value="1"/>
</dbReference>
<feature type="chain" id="PRO_5017280778" evidence="5">
    <location>
        <begin position="23"/>
        <end position="498"/>
    </location>
</feature>
<dbReference type="KEGG" id="rjg:CCGE525_29195"/>
<dbReference type="AlphaFoldDB" id="A0A387FWA0"/>
<dbReference type="GO" id="GO:0043190">
    <property type="term" value="C:ATP-binding cassette (ABC) transporter complex"/>
    <property type="evidence" value="ECO:0007669"/>
    <property type="project" value="InterPro"/>
</dbReference>
<dbReference type="Gene3D" id="3.40.190.10">
    <property type="entry name" value="Periplasmic binding protein-like II"/>
    <property type="match status" value="1"/>
</dbReference>
<evidence type="ECO:0000256" key="2">
    <source>
        <dbReference type="ARBA" id="ARBA00005695"/>
    </source>
</evidence>
<organism evidence="7 8">
    <name type="scientific">Rhizobium jaguaris</name>
    <dbReference type="NCBI Taxonomy" id="1312183"/>
    <lineage>
        <taxon>Bacteria</taxon>
        <taxon>Pseudomonadati</taxon>
        <taxon>Pseudomonadota</taxon>
        <taxon>Alphaproteobacteria</taxon>
        <taxon>Hyphomicrobiales</taxon>
        <taxon>Rhizobiaceae</taxon>
        <taxon>Rhizobium/Agrobacterium group</taxon>
        <taxon>Rhizobium</taxon>
    </lineage>
</organism>
<geneLocation type="plasmid" evidence="8">
    <name>prccge525c</name>
</geneLocation>
<dbReference type="InterPro" id="IPR039424">
    <property type="entry name" value="SBP_5"/>
</dbReference>
<dbReference type="Pfam" id="PF00496">
    <property type="entry name" value="SBP_bac_5"/>
    <property type="match status" value="1"/>
</dbReference>
<gene>
    <name evidence="7" type="ORF">CCGE525_29195</name>
</gene>
<sequence length="498" mass="55044">MHSRFLSAAAIALGLLASAAYAQSAKDTLTIDLPNDAATLDPHLQWDTDSYSVYRNIFDNLITRDLSGSIVPQIATSWKYLDDKTLEFQIRDDVTFQDGSKLTADDVVYSINRIIDPALKSPQLSQFNQIDKAEATSPTVVKVMTKSPYPALLAQLVKLSIVPKAYVEKVGAQEFNQKPMGSGPYKLVQWQKGVQTELQANDHYWRTKPPFEHVFFRAVPDVSTRIADLKAGKADLVRDLPSDQAIALKSDQGAQVLSVPTERVGYIYINAQAGATKDVRVRQAIAYAIDRQTLIDALLQGFGSPVNILGAQPIFGYTDKVEGYPFDPDKARALIKEAGAEGAKIEFLTSPAYDRSMVEAIQQMLNDVGLNTEITALDQATFLKRRQGDAKDAGSVALGRWSCACQDADGIIFPLFRTGSSWAKYSNPQFDSLVDYARSTLDNGKRLADYQKAYEILRDDVPGIGLYQSDAVYGANSHLKWQPSPNEAMFVMDMSWQQ</sequence>
<comment type="similarity">
    <text evidence="2">Belongs to the bacterial solute-binding protein 5 family.</text>
</comment>
<feature type="domain" description="Solute-binding protein family 5" evidence="6">
    <location>
        <begin position="70"/>
        <end position="416"/>
    </location>
</feature>
<dbReference type="RefSeq" id="WP_120707719.1">
    <property type="nucleotide sequence ID" value="NZ_CP032695.1"/>
</dbReference>
<accession>A0A387FWA0</accession>
<dbReference type="CDD" id="cd08515">
    <property type="entry name" value="PBP2_NikA_DppA_OppA_like_10"/>
    <property type="match status" value="1"/>
</dbReference>
<evidence type="ECO:0000256" key="5">
    <source>
        <dbReference type="SAM" id="SignalP"/>
    </source>
</evidence>